<dbReference type="RefSeq" id="WP_153718379.1">
    <property type="nucleotide sequence ID" value="NZ_WJPP01000001.1"/>
</dbReference>
<feature type="binding site" evidence="9 10">
    <location>
        <position position="304"/>
    </location>
    <ligand>
        <name>S-adenosyl-L-methionine</name>
        <dbReference type="ChEBI" id="CHEBI:59789"/>
    </ligand>
</feature>
<sequence length="444" mass="48668">MGRRQGRRLPAEPVDVEIERLSHEGRGIAHHDGRVMFIQGALPGEKVSAKILKRRRQQDEGQALSVEQPAPDRVDPPCVHAGICGGCSLQHMSVEAQLKHKSESLAELLSRVGQVSPNRWLPPLTGPTSGYRRRARLGAKFVPRKGDRVLVGFRERFARFIADIDRCEVLDVRVGERLSDLAGLIRSLDIPDRIAQIEVAAGDDEVGLVFRNLRPLSPTDRDKLIAFGKAHQILMFEQPGNEQTVAPVGHTQSLIHYSLPEFDLRLAFSPTDFTQINASINRQMVHQAIELLAVDPTHRVLDLFCGLGNFTLPIARQAAEVIGVEGADSLVERGQENALHNGIDNVKFTAADLTDTNSQPLQSFGKIDRVLLDPPRSGALEVLPAVAALGAERIVYVSCGPATFARDAGELVHTHGYRLEAVGVMDMFPHTSHAEAMGLFVRSA</sequence>
<dbReference type="EMBL" id="WJPP01000001">
    <property type="protein sequence ID" value="MRH77319.1"/>
    <property type="molecule type" value="Genomic_DNA"/>
</dbReference>
<dbReference type="Pfam" id="PF01938">
    <property type="entry name" value="TRAM"/>
    <property type="match status" value="1"/>
</dbReference>
<feature type="binding site" evidence="9 10">
    <location>
        <position position="275"/>
    </location>
    <ligand>
        <name>S-adenosyl-L-methionine</name>
        <dbReference type="ChEBI" id="CHEBI:59789"/>
    </ligand>
</feature>
<evidence type="ECO:0000256" key="3">
    <source>
        <dbReference type="ARBA" id="ARBA00022603"/>
    </source>
</evidence>
<keyword evidence="4 9" id="KW-0808">Transferase</keyword>
<feature type="active site" evidence="11">
    <location>
        <position position="399"/>
    </location>
</feature>
<feature type="binding site" evidence="9 10">
    <location>
        <position position="325"/>
    </location>
    <ligand>
        <name>S-adenosyl-L-methionine</name>
        <dbReference type="ChEBI" id="CHEBI:59789"/>
    </ligand>
</feature>
<dbReference type="SUPFAM" id="SSF50249">
    <property type="entry name" value="Nucleic acid-binding proteins"/>
    <property type="match status" value="1"/>
</dbReference>
<dbReference type="InterPro" id="IPR002792">
    <property type="entry name" value="TRAM_dom"/>
</dbReference>
<dbReference type="Proteomes" id="UP000433788">
    <property type="component" value="Unassembled WGS sequence"/>
</dbReference>
<dbReference type="GO" id="GO:0051539">
    <property type="term" value="F:4 iron, 4 sulfur cluster binding"/>
    <property type="evidence" value="ECO:0007669"/>
    <property type="project" value="UniProtKB-KW"/>
</dbReference>
<evidence type="ECO:0000256" key="11">
    <source>
        <dbReference type="PROSITE-ProRule" id="PRU10015"/>
    </source>
</evidence>
<feature type="domain" description="TRAM" evidence="13">
    <location>
        <begin position="7"/>
        <end position="65"/>
    </location>
</feature>
<dbReference type="PROSITE" id="PS01230">
    <property type="entry name" value="TRMA_1"/>
    <property type="match status" value="1"/>
</dbReference>
<dbReference type="InterPro" id="IPR010280">
    <property type="entry name" value="U5_MeTrfase_fam"/>
</dbReference>
<evidence type="ECO:0000256" key="4">
    <source>
        <dbReference type="ARBA" id="ARBA00022679"/>
    </source>
</evidence>
<comment type="similarity">
    <text evidence="9">Belongs to the class I-like SAM-binding methyltransferase superfamily. RNA M5U methyltransferase family. RlmD subfamily.</text>
</comment>
<dbReference type="GO" id="GO:0070041">
    <property type="term" value="F:rRNA (uridine-C5-)-methyltransferase activity"/>
    <property type="evidence" value="ECO:0007669"/>
    <property type="project" value="UniProtKB-UniRule"/>
</dbReference>
<keyword evidence="8 9" id="KW-0411">Iron-sulfur</keyword>
<keyword evidence="6 9" id="KW-0479">Metal-binding</keyword>
<evidence type="ECO:0000256" key="2">
    <source>
        <dbReference type="ARBA" id="ARBA00022552"/>
    </source>
</evidence>
<evidence type="ECO:0000256" key="12">
    <source>
        <dbReference type="SAM" id="MobiDB-lite"/>
    </source>
</evidence>
<dbReference type="AlphaFoldDB" id="A0A6N7QPL4"/>
<dbReference type="InterPro" id="IPR030390">
    <property type="entry name" value="MeTrfase_TrmA_AS"/>
</dbReference>
<dbReference type="CDD" id="cd02440">
    <property type="entry name" value="AdoMet_MTases"/>
    <property type="match status" value="1"/>
</dbReference>
<dbReference type="PROSITE" id="PS51687">
    <property type="entry name" value="SAM_MT_RNA_M5U"/>
    <property type="match status" value="1"/>
</dbReference>
<organism evidence="14 15">
    <name type="scientific">Spiribacter salilacus</name>
    <dbReference type="NCBI Taxonomy" id="2664894"/>
    <lineage>
        <taxon>Bacteria</taxon>
        <taxon>Pseudomonadati</taxon>
        <taxon>Pseudomonadota</taxon>
        <taxon>Gammaproteobacteria</taxon>
        <taxon>Chromatiales</taxon>
        <taxon>Ectothiorhodospiraceae</taxon>
        <taxon>Spiribacter</taxon>
    </lineage>
</organism>
<name>A0A6N7QPL4_9GAMM</name>
<keyword evidence="2 9" id="KW-0698">rRNA processing</keyword>
<dbReference type="InterPro" id="IPR001566">
    <property type="entry name" value="23S_rRNA_MeTrfase_RlmD"/>
</dbReference>
<reference evidence="14 15" key="1">
    <citation type="submission" date="2019-11" db="EMBL/GenBank/DDBJ databases">
        <authorList>
            <person name="Zhang X.Y."/>
        </authorList>
    </citation>
    <scope>NUCLEOTIDE SEQUENCE [LARGE SCALE GENOMIC DNA]</scope>
    <source>
        <strain evidence="14 15">C176</strain>
    </source>
</reference>
<dbReference type="PANTHER" id="PTHR11061:SF49">
    <property type="entry name" value="23S RRNA (URACIL(1939)-C(5))-METHYLTRANSFERASE RLMD"/>
    <property type="match status" value="1"/>
</dbReference>
<feature type="binding site" evidence="9 10">
    <location>
        <position position="373"/>
    </location>
    <ligand>
        <name>S-adenosyl-L-methionine</name>
        <dbReference type="ChEBI" id="CHEBI:59789"/>
    </ligand>
</feature>
<comment type="function">
    <text evidence="9">Catalyzes the formation of 5-methyl-uridine at position 1939 (m5U1939) in 23S rRNA.</text>
</comment>
<evidence type="ECO:0000256" key="9">
    <source>
        <dbReference type="HAMAP-Rule" id="MF_01010"/>
    </source>
</evidence>
<dbReference type="HAMAP" id="MF_01010">
    <property type="entry name" value="23SrRNA_methyltr_RlmD"/>
    <property type="match status" value="1"/>
</dbReference>
<evidence type="ECO:0000256" key="7">
    <source>
        <dbReference type="ARBA" id="ARBA00023004"/>
    </source>
</evidence>
<feature type="binding site" evidence="9">
    <location>
        <position position="78"/>
    </location>
    <ligand>
        <name>[4Fe-4S] cluster</name>
        <dbReference type="ChEBI" id="CHEBI:49883"/>
    </ligand>
</feature>
<feature type="binding site" evidence="9">
    <location>
        <position position="352"/>
    </location>
    <ligand>
        <name>S-adenosyl-L-methionine</name>
        <dbReference type="ChEBI" id="CHEBI:59789"/>
    </ligand>
</feature>
<keyword evidence="3 9" id="KW-0489">Methyltransferase</keyword>
<evidence type="ECO:0000313" key="15">
    <source>
        <dbReference type="Proteomes" id="UP000433788"/>
    </source>
</evidence>
<keyword evidence="5 9" id="KW-0949">S-adenosyl-L-methionine</keyword>
<keyword evidence="1 9" id="KW-0004">4Fe-4S</keyword>
<dbReference type="PANTHER" id="PTHR11061">
    <property type="entry name" value="RNA M5U METHYLTRANSFERASE"/>
    <property type="match status" value="1"/>
</dbReference>
<feature type="binding site" evidence="9">
    <location>
        <position position="167"/>
    </location>
    <ligand>
        <name>[4Fe-4S] cluster</name>
        <dbReference type="ChEBI" id="CHEBI:49883"/>
    </ligand>
</feature>
<dbReference type="GO" id="GO:0070475">
    <property type="term" value="P:rRNA base methylation"/>
    <property type="evidence" value="ECO:0007669"/>
    <property type="project" value="TreeGrafter"/>
</dbReference>
<evidence type="ECO:0000256" key="5">
    <source>
        <dbReference type="ARBA" id="ARBA00022691"/>
    </source>
</evidence>
<proteinExistence type="inferred from homology"/>
<dbReference type="SUPFAM" id="SSF53335">
    <property type="entry name" value="S-adenosyl-L-methionine-dependent methyltransferases"/>
    <property type="match status" value="1"/>
</dbReference>
<evidence type="ECO:0000313" key="14">
    <source>
        <dbReference type="EMBL" id="MRH77319.1"/>
    </source>
</evidence>
<dbReference type="FunFam" id="2.40.50.140:FF:000097">
    <property type="entry name" value="23S rRNA (uracil(1939)-C(5))-methyltransferase RlmD"/>
    <property type="match status" value="1"/>
</dbReference>
<feature type="binding site" evidence="9">
    <location>
        <position position="309"/>
    </location>
    <ligand>
        <name>S-adenosyl-L-methionine</name>
        <dbReference type="ChEBI" id="CHEBI:59789"/>
    </ligand>
</feature>
<dbReference type="Gene3D" id="2.40.50.140">
    <property type="entry name" value="Nucleic acid-binding proteins"/>
    <property type="match status" value="1"/>
</dbReference>
<feature type="active site" description="Nucleophile" evidence="9 10">
    <location>
        <position position="399"/>
    </location>
</feature>
<feature type="region of interest" description="Disordered" evidence="12">
    <location>
        <begin position="53"/>
        <end position="72"/>
    </location>
</feature>
<dbReference type="EC" id="2.1.1.190" evidence="9"/>
<evidence type="ECO:0000259" key="13">
    <source>
        <dbReference type="PROSITE" id="PS50926"/>
    </source>
</evidence>
<feature type="binding site" evidence="9">
    <location>
        <position position="87"/>
    </location>
    <ligand>
        <name>[4Fe-4S] cluster</name>
        <dbReference type="ChEBI" id="CHEBI:49883"/>
    </ligand>
</feature>
<keyword evidence="15" id="KW-1185">Reference proteome</keyword>
<evidence type="ECO:0000256" key="1">
    <source>
        <dbReference type="ARBA" id="ARBA00022485"/>
    </source>
</evidence>
<accession>A0A6N7QPL4</accession>
<keyword evidence="7 9" id="KW-0408">Iron</keyword>
<evidence type="ECO:0000256" key="10">
    <source>
        <dbReference type="PROSITE-ProRule" id="PRU01024"/>
    </source>
</evidence>
<protein>
    <recommendedName>
        <fullName evidence="9">23S rRNA (uracil(1939)-C(5))-methyltransferase RlmD</fullName>
        <ecNumber evidence="9">2.1.1.190</ecNumber>
    </recommendedName>
    <alternativeName>
        <fullName evidence="9">23S rRNA(m5U1939)-methyltransferase</fullName>
    </alternativeName>
</protein>
<dbReference type="Gene3D" id="3.40.50.150">
    <property type="entry name" value="Vaccinia Virus protein VP39"/>
    <property type="match status" value="1"/>
</dbReference>
<comment type="catalytic activity">
    <reaction evidence="9">
        <text>uridine(1939) in 23S rRNA + S-adenosyl-L-methionine = 5-methyluridine(1939) in 23S rRNA + S-adenosyl-L-homocysteine + H(+)</text>
        <dbReference type="Rhea" id="RHEA:42908"/>
        <dbReference type="Rhea" id="RHEA-COMP:10278"/>
        <dbReference type="Rhea" id="RHEA-COMP:10279"/>
        <dbReference type="ChEBI" id="CHEBI:15378"/>
        <dbReference type="ChEBI" id="CHEBI:57856"/>
        <dbReference type="ChEBI" id="CHEBI:59789"/>
        <dbReference type="ChEBI" id="CHEBI:65315"/>
        <dbReference type="ChEBI" id="CHEBI:74447"/>
        <dbReference type="EC" id="2.1.1.190"/>
    </reaction>
</comment>
<dbReference type="NCBIfam" id="NF009639">
    <property type="entry name" value="PRK13168.1"/>
    <property type="match status" value="1"/>
</dbReference>
<dbReference type="InterPro" id="IPR029063">
    <property type="entry name" value="SAM-dependent_MTases_sf"/>
</dbReference>
<dbReference type="GO" id="GO:0003723">
    <property type="term" value="F:RNA binding"/>
    <property type="evidence" value="ECO:0007669"/>
    <property type="project" value="InterPro"/>
</dbReference>
<evidence type="ECO:0000256" key="6">
    <source>
        <dbReference type="ARBA" id="ARBA00022723"/>
    </source>
</evidence>
<dbReference type="Pfam" id="PF05958">
    <property type="entry name" value="tRNA_U5-meth_tr"/>
    <property type="match status" value="1"/>
</dbReference>
<comment type="caution">
    <text evidence="14">The sequence shown here is derived from an EMBL/GenBank/DDBJ whole genome shotgun (WGS) entry which is preliminary data.</text>
</comment>
<dbReference type="PROSITE" id="PS50926">
    <property type="entry name" value="TRAM"/>
    <property type="match status" value="1"/>
</dbReference>
<gene>
    <name evidence="9 14" type="primary">rlmD</name>
    <name evidence="14" type="ORF">GH984_01155</name>
</gene>
<feature type="binding site" evidence="9">
    <location>
        <position position="84"/>
    </location>
    <ligand>
        <name>[4Fe-4S] cluster</name>
        <dbReference type="ChEBI" id="CHEBI:49883"/>
    </ligand>
</feature>
<dbReference type="GO" id="GO:0005506">
    <property type="term" value="F:iron ion binding"/>
    <property type="evidence" value="ECO:0007669"/>
    <property type="project" value="UniProtKB-UniRule"/>
</dbReference>
<dbReference type="Gene3D" id="2.40.50.1070">
    <property type="match status" value="1"/>
</dbReference>
<dbReference type="InterPro" id="IPR012340">
    <property type="entry name" value="NA-bd_OB-fold"/>
</dbReference>
<evidence type="ECO:0000256" key="8">
    <source>
        <dbReference type="ARBA" id="ARBA00023014"/>
    </source>
</evidence>
<dbReference type="NCBIfam" id="TIGR00479">
    <property type="entry name" value="rumA"/>
    <property type="match status" value="1"/>
</dbReference>